<evidence type="ECO:0000256" key="9">
    <source>
        <dbReference type="ARBA" id="ARBA00022989"/>
    </source>
</evidence>
<keyword evidence="10 12" id="KW-0472">Membrane</keyword>
<reference evidence="14 15" key="1">
    <citation type="submission" date="2020-02" db="EMBL/GenBank/DDBJ databases">
        <title>Genome sequencing for Kineobactrum sp. M2.</title>
        <authorList>
            <person name="Park S.-J."/>
        </authorList>
    </citation>
    <scope>NUCLEOTIDE SEQUENCE [LARGE SCALE GENOMIC DNA]</scope>
    <source>
        <strain evidence="14 15">M2</strain>
    </source>
</reference>
<protein>
    <submittedName>
        <fullName evidence="14">Cation-transporting P-type ATPase</fullName>
    </submittedName>
</protein>
<dbReference type="Gene3D" id="3.40.50.1000">
    <property type="entry name" value="HAD superfamily/HAD-like"/>
    <property type="match status" value="1"/>
</dbReference>
<dbReference type="InterPro" id="IPR036412">
    <property type="entry name" value="HAD-like_sf"/>
</dbReference>
<dbReference type="SUPFAM" id="SSF81660">
    <property type="entry name" value="Metal cation-transporting ATPase, ATP-binding domain N"/>
    <property type="match status" value="1"/>
</dbReference>
<dbReference type="Gene3D" id="1.20.1110.10">
    <property type="entry name" value="Calcium-transporting ATPase, transmembrane domain"/>
    <property type="match status" value="1"/>
</dbReference>
<evidence type="ECO:0000256" key="12">
    <source>
        <dbReference type="SAM" id="Phobius"/>
    </source>
</evidence>
<feature type="domain" description="Cation-transporting P-type ATPase N-terminal" evidence="13">
    <location>
        <begin position="18"/>
        <end position="91"/>
    </location>
</feature>
<dbReference type="PRINTS" id="PR00119">
    <property type="entry name" value="CATATPASE"/>
</dbReference>
<evidence type="ECO:0000256" key="8">
    <source>
        <dbReference type="ARBA" id="ARBA00022967"/>
    </source>
</evidence>
<dbReference type="Pfam" id="PF00690">
    <property type="entry name" value="Cation_ATPase_N"/>
    <property type="match status" value="1"/>
</dbReference>
<feature type="transmembrane region" description="Helical" evidence="12">
    <location>
        <begin position="258"/>
        <end position="279"/>
    </location>
</feature>
<dbReference type="GO" id="GO:0005886">
    <property type="term" value="C:plasma membrane"/>
    <property type="evidence" value="ECO:0007669"/>
    <property type="project" value="UniProtKB-SubCell"/>
</dbReference>
<evidence type="ECO:0000259" key="13">
    <source>
        <dbReference type="SMART" id="SM00831"/>
    </source>
</evidence>
<dbReference type="KEGG" id="kim:G3T16_05080"/>
<keyword evidence="9 12" id="KW-1133">Transmembrane helix</keyword>
<dbReference type="SFLD" id="SFLDS00003">
    <property type="entry name" value="Haloacid_Dehalogenase"/>
    <property type="match status" value="1"/>
</dbReference>
<dbReference type="SUPFAM" id="SSF81665">
    <property type="entry name" value="Calcium ATPase, transmembrane domain M"/>
    <property type="match status" value="1"/>
</dbReference>
<dbReference type="Gene3D" id="2.70.150.10">
    <property type="entry name" value="Calcium-transporting ATPase, cytoplasmic transduction domain A"/>
    <property type="match status" value="1"/>
</dbReference>
<keyword evidence="3" id="KW-1003">Cell membrane</keyword>
<dbReference type="InterPro" id="IPR004014">
    <property type="entry name" value="ATPase_P-typ_cation-transptr_N"/>
</dbReference>
<evidence type="ECO:0000256" key="1">
    <source>
        <dbReference type="ARBA" id="ARBA00004651"/>
    </source>
</evidence>
<evidence type="ECO:0000256" key="2">
    <source>
        <dbReference type="ARBA" id="ARBA00005675"/>
    </source>
</evidence>
<dbReference type="SMART" id="SM00831">
    <property type="entry name" value="Cation_ATPase_N"/>
    <property type="match status" value="1"/>
</dbReference>
<evidence type="ECO:0000256" key="3">
    <source>
        <dbReference type="ARBA" id="ARBA00022475"/>
    </source>
</evidence>
<dbReference type="Proteomes" id="UP000477680">
    <property type="component" value="Chromosome"/>
</dbReference>
<feature type="transmembrane region" description="Helical" evidence="12">
    <location>
        <begin position="63"/>
        <end position="85"/>
    </location>
</feature>
<comment type="subcellular location">
    <subcellularLocation>
        <location evidence="1">Cell membrane</location>
        <topology evidence="1">Multi-pass membrane protein</topology>
    </subcellularLocation>
</comment>
<keyword evidence="7" id="KW-0067">ATP-binding</keyword>
<proteinExistence type="inferred from homology"/>
<dbReference type="AlphaFoldDB" id="A0A6C0U3B4"/>
<evidence type="ECO:0000256" key="11">
    <source>
        <dbReference type="SAM" id="MobiDB-lite"/>
    </source>
</evidence>
<dbReference type="InterPro" id="IPR023214">
    <property type="entry name" value="HAD_sf"/>
</dbReference>
<dbReference type="PROSITE" id="PS00154">
    <property type="entry name" value="ATPASE_E1_E2"/>
    <property type="match status" value="1"/>
</dbReference>
<feature type="region of interest" description="Disordered" evidence="11">
    <location>
        <begin position="1"/>
        <end position="22"/>
    </location>
</feature>
<dbReference type="GO" id="GO:0016887">
    <property type="term" value="F:ATP hydrolysis activity"/>
    <property type="evidence" value="ECO:0007669"/>
    <property type="project" value="InterPro"/>
</dbReference>
<evidence type="ECO:0000256" key="5">
    <source>
        <dbReference type="ARBA" id="ARBA00022723"/>
    </source>
</evidence>
<dbReference type="InterPro" id="IPR059000">
    <property type="entry name" value="ATPase_P-type_domA"/>
</dbReference>
<dbReference type="RefSeq" id="WP_163494104.1">
    <property type="nucleotide sequence ID" value="NZ_CP048711.1"/>
</dbReference>
<dbReference type="SFLD" id="SFLDF00027">
    <property type="entry name" value="p-type_atpase"/>
    <property type="match status" value="1"/>
</dbReference>
<gene>
    <name evidence="14" type="ORF">G3T16_05080</name>
</gene>
<dbReference type="EMBL" id="CP048711">
    <property type="protein sequence ID" value="QIB64855.1"/>
    <property type="molecule type" value="Genomic_DNA"/>
</dbReference>
<dbReference type="GO" id="GO:0030007">
    <property type="term" value="P:intracellular potassium ion homeostasis"/>
    <property type="evidence" value="ECO:0007669"/>
    <property type="project" value="TreeGrafter"/>
</dbReference>
<organism evidence="14 15">
    <name type="scientific">Kineobactrum salinum</name>
    <dbReference type="NCBI Taxonomy" id="2708301"/>
    <lineage>
        <taxon>Bacteria</taxon>
        <taxon>Pseudomonadati</taxon>
        <taxon>Pseudomonadota</taxon>
        <taxon>Gammaproteobacteria</taxon>
        <taxon>Cellvibrionales</taxon>
        <taxon>Halieaceae</taxon>
        <taxon>Kineobactrum</taxon>
    </lineage>
</organism>
<dbReference type="FunFam" id="3.40.50.1000:FF:000028">
    <property type="entry name" value="Calcium-transporting P-type ATPase, putative"/>
    <property type="match status" value="1"/>
</dbReference>
<dbReference type="InterPro" id="IPR023299">
    <property type="entry name" value="ATPase_P-typ_cyto_dom_N"/>
</dbReference>
<keyword evidence="8" id="KW-1278">Translocase</keyword>
<dbReference type="PANTHER" id="PTHR43294">
    <property type="entry name" value="SODIUM/POTASSIUM-TRANSPORTING ATPASE SUBUNIT ALPHA"/>
    <property type="match status" value="1"/>
</dbReference>
<evidence type="ECO:0000313" key="15">
    <source>
        <dbReference type="Proteomes" id="UP000477680"/>
    </source>
</evidence>
<feature type="transmembrane region" description="Helical" evidence="12">
    <location>
        <begin position="812"/>
        <end position="832"/>
    </location>
</feature>
<accession>A0A6C0U3B4</accession>
<dbReference type="InterPro" id="IPR008250">
    <property type="entry name" value="ATPase_P-typ_transduc_dom_A_sf"/>
</dbReference>
<comment type="similarity">
    <text evidence="2">Belongs to the cation transport ATPase (P-type) (TC 3.A.3) family. Type IIA subfamily.</text>
</comment>
<dbReference type="Gene3D" id="3.40.1110.10">
    <property type="entry name" value="Calcium-transporting ATPase, cytoplasmic domain N"/>
    <property type="match status" value="1"/>
</dbReference>
<feature type="transmembrane region" description="Helical" evidence="12">
    <location>
        <begin position="737"/>
        <end position="756"/>
    </location>
</feature>
<dbReference type="GO" id="GO:1902600">
    <property type="term" value="P:proton transmembrane transport"/>
    <property type="evidence" value="ECO:0007669"/>
    <property type="project" value="TreeGrafter"/>
</dbReference>
<dbReference type="InterPro" id="IPR050510">
    <property type="entry name" value="Cation_transp_ATPase_P-type"/>
</dbReference>
<dbReference type="GO" id="GO:0046872">
    <property type="term" value="F:metal ion binding"/>
    <property type="evidence" value="ECO:0007669"/>
    <property type="project" value="UniProtKB-KW"/>
</dbReference>
<dbReference type="SUPFAM" id="SSF56784">
    <property type="entry name" value="HAD-like"/>
    <property type="match status" value="1"/>
</dbReference>
<evidence type="ECO:0000256" key="6">
    <source>
        <dbReference type="ARBA" id="ARBA00022741"/>
    </source>
</evidence>
<sequence length="917" mass="98008">MTDGAAPEPDVDAAATGGNHARPIDDVFEQLKTTSSGLSQDEAKARLEAWGANRLPEPPRRSILLRFLLQFHNILIYVLLAAAVVTAFLDHLIDTAVILAVVIVNAVIGLVQEGKAEKAMDAIRQMLAPRASVLRDGARCSVEGEALVPGDVVLLEAGDKVPADLRLLQAHGMSVQEAILTGESVPVEKQTGALTADLPLGDRSNMAYSGTLVTSGQGRGVVTATGSATEIGRISGLLSTVDTLTTPLVNQMNVFGKCLTALILVVGALLFGFGYLVAGFSFDEIFMVVVGLSVAAIPEGLPAVLTITLAIGVQAMARRNAIVRRLPAIETLGSVSVICTDKTGTLTRNEMAVASALSSAHLFRIGGSGYEPKGTISLDNTEVSSADHSILEELARSSALCNDAALREHEGSWVVEGDPMEGALLAFCGKAGLDVRGELSRWTRTDAIPFDASHRYMATLNHDHDDHAYIFVKGAPEQVLTMCRDQRGPAGATEALNTAYWQSRAEEIASLGQRVLALALRTVEPGQTVLEHSDVEGTLTLLGMVGMIDPPRPEAIEAVAECHQAGIRVKMITGDHAGTAMAIGREIALQNPASVLTGRDIDAMDDAALQAVVQDCDIFARTSPEHKLRLVMALQAHNLTVAMTGDGVNDAPALKRADTGIAMGQKGSEAAKEASELVLADDNFASIVAAIRQGRTVYDNLKKVITWTLPTNAGESLTIIVALLFGMTLPVTPIQILWINLITAVTLGIALAFEPTEENTMRRPPRGRTESLLSGTLVWQIVLASLLFVCGVFGVYNYAIEQDYSLELARTMVVNMIVIMEIFYLFFVRNIYGTSLTWQAVRGTGMVWLTVGIVTAAQFAITYLPFLQRVFATEPVAFRDGLLLCATGAVLLAILETEKQIRLRWLAGRRAALPTPE</sequence>
<dbReference type="PRINTS" id="PR00120">
    <property type="entry name" value="HATPASE"/>
</dbReference>
<feature type="transmembrane region" description="Helical" evidence="12">
    <location>
        <begin position="777"/>
        <end position="800"/>
    </location>
</feature>
<keyword evidence="4 12" id="KW-0812">Transmembrane</keyword>
<dbReference type="Pfam" id="PF00689">
    <property type="entry name" value="Cation_ATPase_C"/>
    <property type="match status" value="1"/>
</dbReference>
<feature type="transmembrane region" description="Helical" evidence="12">
    <location>
        <begin position="704"/>
        <end position="725"/>
    </location>
</feature>
<dbReference type="GO" id="GO:0036376">
    <property type="term" value="P:sodium ion export across plasma membrane"/>
    <property type="evidence" value="ECO:0007669"/>
    <property type="project" value="TreeGrafter"/>
</dbReference>
<dbReference type="GO" id="GO:0005391">
    <property type="term" value="F:P-type sodium:potassium-exchanging transporter activity"/>
    <property type="evidence" value="ECO:0007669"/>
    <property type="project" value="TreeGrafter"/>
</dbReference>
<dbReference type="InterPro" id="IPR018303">
    <property type="entry name" value="ATPase_P-typ_P_site"/>
</dbReference>
<evidence type="ECO:0000256" key="4">
    <source>
        <dbReference type="ARBA" id="ARBA00022692"/>
    </source>
</evidence>
<feature type="transmembrane region" description="Helical" evidence="12">
    <location>
        <begin position="285"/>
        <end position="311"/>
    </location>
</feature>
<keyword evidence="6" id="KW-0547">Nucleotide-binding</keyword>
<dbReference type="CDD" id="cd02080">
    <property type="entry name" value="P-type_ATPase_cation"/>
    <property type="match status" value="1"/>
</dbReference>
<evidence type="ECO:0000256" key="10">
    <source>
        <dbReference type="ARBA" id="ARBA00023136"/>
    </source>
</evidence>
<dbReference type="Pfam" id="PF13246">
    <property type="entry name" value="Cation_ATPase"/>
    <property type="match status" value="1"/>
</dbReference>
<dbReference type="NCBIfam" id="TIGR01494">
    <property type="entry name" value="ATPase_P-type"/>
    <property type="match status" value="2"/>
</dbReference>
<dbReference type="InterPro" id="IPR044492">
    <property type="entry name" value="P_typ_ATPase_HD_dom"/>
</dbReference>
<dbReference type="GO" id="GO:0006883">
    <property type="term" value="P:intracellular sodium ion homeostasis"/>
    <property type="evidence" value="ECO:0007669"/>
    <property type="project" value="TreeGrafter"/>
</dbReference>
<feature type="transmembrane region" description="Helical" evidence="12">
    <location>
        <begin position="844"/>
        <end position="864"/>
    </location>
</feature>
<dbReference type="InterPro" id="IPR023298">
    <property type="entry name" value="ATPase_P-typ_TM_dom_sf"/>
</dbReference>
<feature type="transmembrane region" description="Helical" evidence="12">
    <location>
        <begin position="876"/>
        <end position="895"/>
    </location>
</feature>
<dbReference type="SFLD" id="SFLDG00002">
    <property type="entry name" value="C1.7:_P-type_atpase_like"/>
    <property type="match status" value="1"/>
</dbReference>
<name>A0A6C0U3B4_9GAMM</name>
<evidence type="ECO:0000313" key="14">
    <source>
        <dbReference type="EMBL" id="QIB64855.1"/>
    </source>
</evidence>
<dbReference type="SUPFAM" id="SSF81653">
    <property type="entry name" value="Calcium ATPase, transduction domain A"/>
    <property type="match status" value="1"/>
</dbReference>
<dbReference type="FunFam" id="2.70.150.10:FF:000016">
    <property type="entry name" value="Calcium-transporting P-type ATPase putative"/>
    <property type="match status" value="1"/>
</dbReference>
<dbReference type="InterPro" id="IPR001757">
    <property type="entry name" value="P_typ_ATPase"/>
</dbReference>
<dbReference type="GO" id="GO:1990573">
    <property type="term" value="P:potassium ion import across plasma membrane"/>
    <property type="evidence" value="ECO:0007669"/>
    <property type="project" value="TreeGrafter"/>
</dbReference>
<dbReference type="InterPro" id="IPR006068">
    <property type="entry name" value="ATPase_P-typ_cation-transptr_C"/>
</dbReference>
<evidence type="ECO:0000256" key="7">
    <source>
        <dbReference type="ARBA" id="ARBA00022840"/>
    </source>
</evidence>
<dbReference type="GO" id="GO:0005524">
    <property type="term" value="F:ATP binding"/>
    <property type="evidence" value="ECO:0007669"/>
    <property type="project" value="UniProtKB-KW"/>
</dbReference>
<dbReference type="PANTHER" id="PTHR43294:SF21">
    <property type="entry name" value="CATION TRANSPORTING ATPASE"/>
    <property type="match status" value="1"/>
</dbReference>
<keyword evidence="15" id="KW-1185">Reference proteome</keyword>
<feature type="transmembrane region" description="Helical" evidence="12">
    <location>
        <begin position="91"/>
        <end position="111"/>
    </location>
</feature>
<keyword evidence="5" id="KW-0479">Metal-binding</keyword>
<dbReference type="Pfam" id="PF00122">
    <property type="entry name" value="E1-E2_ATPase"/>
    <property type="match status" value="1"/>
</dbReference>